<dbReference type="InterPro" id="IPR004219">
    <property type="entry name" value="TTvirus_Unk"/>
</dbReference>
<evidence type="ECO:0000256" key="6">
    <source>
        <dbReference type="ARBA" id="ARBA00022844"/>
    </source>
</evidence>
<organism evidence="9">
    <name type="scientific">Alphatorquevirus homin3</name>
    <dbReference type="NCBI Taxonomy" id="3048428"/>
    <lineage>
        <taxon>Viruses</taxon>
        <taxon>Monodnaviria</taxon>
        <taxon>Shotokuvirae</taxon>
        <taxon>Commensaviricota</taxon>
        <taxon>Cardeaviricetes</taxon>
        <taxon>Sanitavirales</taxon>
        <taxon>Anelloviridae</taxon>
        <taxon>Alphatorquevirus</taxon>
    </lineage>
</organism>
<comment type="subcellular location">
    <subcellularLocation>
        <location evidence="1 7">Virion</location>
    </subcellularLocation>
</comment>
<evidence type="ECO:0000256" key="8">
    <source>
        <dbReference type="SAM" id="MobiDB-lite"/>
    </source>
</evidence>
<feature type="region of interest" description="Disordered" evidence="8">
    <location>
        <begin position="640"/>
        <end position="693"/>
    </location>
</feature>
<sequence length="740" mass="86431">MAWGWWARRRRWRRWRPRRRRWRPRRRRRRRPARRFRPRRRVRRRRGRWRRRYRKWRRRRGRRTHRKKIIIRQWQPNFIRRCYIIGYMPLIFCGENTTAQNFATHSDDMIATRPWGGGMTTTKFTLRILYDEFTRFMNFWTVSNEDLDLCRYVGCKLIFFKHPTVDFIVQINTQPPFLDTNLTAAQIHPGIMMLNKRHILIPSLKTRPSRKHRVVVRVGPPRLFQDKWYPQSDLCDTVLLSIFATACDLQYPFGSPLTENPCVSFQILGAAYKNNLSISSTNDQTNLQHYDANLFNQVQYYNTFQTIAQLKDTGQAVTDGTNQPNLWSKVQNTKALSEAGSNALESKDTWYKGNTYNSNIKTLAEKTRARFKAATIAALPNYPTIMSTDLYEYHSGIYSSIFLAAGRSYFETTGAYTDVIYNPFTDKGTGNMVWIDYLTKADTIYTKNKSKCEIFDIPLWATFTGYSEFCSKYTGDTAIHLSARVVVRCPYTEPMLIDHSDPNRGFVPYSFNFGEGKMPGGSSKVPIRMRAKWYVNMFHQQEWMEAIVQSGPFAYKGDIKSATLSLKYRFHWKWGGNPISKQVVRNPCSNSSSSAAHRGPRSVQAVDPKYVTPEVTWHSWDIRRGLFGKAGIKRMQQESDALYIPPGPLKRPRRDTNAQDPEEQNESSGFRVQQRLPWVHSSQETQSSQEEVQAEGSVQEQLLLQLREQRVLRFQLQHLAKQVLKVQAGQSLHPLLSSQA</sequence>
<evidence type="ECO:0000256" key="1">
    <source>
        <dbReference type="ARBA" id="ARBA00004328"/>
    </source>
</evidence>
<evidence type="ECO:0000256" key="5">
    <source>
        <dbReference type="ARBA" id="ARBA00022561"/>
    </source>
</evidence>
<evidence type="ECO:0000256" key="3">
    <source>
        <dbReference type="ARBA" id="ARBA00018091"/>
    </source>
</evidence>
<reference evidence="9" key="1">
    <citation type="submission" date="2024-05" db="EMBL/GenBank/DDBJ databases">
        <authorList>
            <person name="Laubscher F."/>
            <person name="Chudzinski V."/>
            <person name="Cordey S."/>
            <person name="Hosszu-Fellous K."/>
            <person name="Kaiser L."/>
        </authorList>
    </citation>
    <scope>NUCLEOTIDE SEQUENCE</scope>
    <source>
        <strain evidence="9">1221D3-17</strain>
    </source>
</reference>
<protein>
    <recommendedName>
        <fullName evidence="3 7">Capsid protein</fullName>
    </recommendedName>
</protein>
<evidence type="ECO:0000256" key="2">
    <source>
        <dbReference type="ARBA" id="ARBA00006131"/>
    </source>
</evidence>
<feature type="compositionally biased region" description="Low complexity" evidence="8">
    <location>
        <begin position="681"/>
        <end position="693"/>
    </location>
</feature>
<dbReference type="EMBL" id="PP856920">
    <property type="protein sequence ID" value="XBU06467.1"/>
    <property type="molecule type" value="Genomic_DNA"/>
</dbReference>
<comment type="similarity">
    <text evidence="2 7">Belongs to the anelloviridae capsid protein family.</text>
</comment>
<name>A0AAU7SSA5_9VIRU</name>
<evidence type="ECO:0000256" key="7">
    <source>
        <dbReference type="RuleBase" id="RU361230"/>
    </source>
</evidence>
<comment type="function">
    <text evidence="7">Self-assembles to form an icosahedral capsid.</text>
</comment>
<proteinExistence type="inferred from homology"/>
<dbReference type="GO" id="GO:0039615">
    <property type="term" value="C:T=1 icosahedral viral capsid"/>
    <property type="evidence" value="ECO:0007669"/>
    <property type="project" value="UniProtKB-UniRule"/>
</dbReference>
<keyword evidence="5 7" id="KW-0167">Capsid protein</keyword>
<keyword evidence="4 7" id="KW-1140">T=1 icosahedral capsid protein</keyword>
<evidence type="ECO:0000313" key="9">
    <source>
        <dbReference type="EMBL" id="XBU06467.1"/>
    </source>
</evidence>
<keyword evidence="6 7" id="KW-0946">Virion</keyword>
<accession>A0AAU7SSA5</accession>
<evidence type="ECO:0000256" key="4">
    <source>
        <dbReference type="ARBA" id="ARBA00022431"/>
    </source>
</evidence>
<dbReference type="Pfam" id="PF02956">
    <property type="entry name" value="TT_ORF1"/>
    <property type="match status" value="1"/>
</dbReference>